<organism evidence="3 4">
    <name type="scientific">Pseudoxanthomonas dokdonensis</name>
    <dbReference type="NCBI Taxonomy" id="344882"/>
    <lineage>
        <taxon>Bacteria</taxon>
        <taxon>Pseudomonadati</taxon>
        <taxon>Pseudomonadota</taxon>
        <taxon>Gammaproteobacteria</taxon>
        <taxon>Lysobacterales</taxon>
        <taxon>Lysobacteraceae</taxon>
        <taxon>Pseudoxanthomonas</taxon>
    </lineage>
</organism>
<dbReference type="AlphaFoldDB" id="A0A0R0D289"/>
<accession>A0A0R0D289</accession>
<keyword evidence="4" id="KW-1185">Reference proteome</keyword>
<evidence type="ECO:0000313" key="3">
    <source>
        <dbReference type="EMBL" id="KRG72084.1"/>
    </source>
</evidence>
<dbReference type="InterPro" id="IPR006680">
    <property type="entry name" value="Amidohydro-rel"/>
</dbReference>
<dbReference type="PATRIC" id="fig|344882.3.peg.231"/>
<name>A0A0R0D289_9GAMM</name>
<reference evidence="3 4" key="1">
    <citation type="submission" date="2015-05" db="EMBL/GenBank/DDBJ databases">
        <title>Genome sequencing and analysis of members of genus Stenotrophomonas.</title>
        <authorList>
            <person name="Patil P.P."/>
            <person name="Midha S."/>
            <person name="Patil P.B."/>
        </authorList>
    </citation>
    <scope>NUCLEOTIDE SEQUENCE [LARGE SCALE GENOMIC DNA]</scope>
    <source>
        <strain evidence="3 4">DSM 21858</strain>
    </source>
</reference>
<dbReference type="InterPro" id="IPR032466">
    <property type="entry name" value="Metal_Hydrolase"/>
</dbReference>
<protein>
    <submittedName>
        <fullName evidence="3">Amidohydrolase</fullName>
    </submittedName>
</protein>
<keyword evidence="3" id="KW-0378">Hydrolase</keyword>
<gene>
    <name evidence="3" type="ORF">ABB29_01115</name>
</gene>
<sequence>MVSISFGLLPKAREFVTARLLTTCMAVAMLTLAGCSPGASNSGAATVPDSGEQASNPQASYSTEDFAKVRKFDAHVHANSVDPAFLQQAHEDNFELLSINVDYPDFPSIERQHDIALRFASQDPQYFHWATTFSMKGFGQPGWRQRTEAGLDKAVAEGARAVKVWKNIGMVEKDAQGRLIMIDDPGLAPVAEHVRALGVPLIAHQGEPYNCWLPLNEMTTNNDREYFAKHPQYHMYLHPEQPSYEDLMGARDRFVAAHPKLRFVGAHMASLEYDVDRLGRFLDRFPNATVDLAARMSQVQYQSNRDREKVRDFFIHYQDRLLYGTDLTQAEDADPAEFKREAHTAWLSDWRYLATGETQHIDVLEADAPGLALPREVIDKIYYRNAVREFGTASTAGAAGAPPR</sequence>
<dbReference type="OrthoDB" id="1407586at2"/>
<dbReference type="SUPFAM" id="SSF51556">
    <property type="entry name" value="Metallo-dependent hydrolases"/>
    <property type="match status" value="1"/>
</dbReference>
<evidence type="ECO:0000313" key="4">
    <source>
        <dbReference type="Proteomes" id="UP000052052"/>
    </source>
</evidence>
<proteinExistence type="predicted"/>
<evidence type="ECO:0000256" key="1">
    <source>
        <dbReference type="SAM" id="MobiDB-lite"/>
    </source>
</evidence>
<feature type="domain" description="Amidohydrolase-related" evidence="2">
    <location>
        <begin position="141"/>
        <end position="391"/>
    </location>
</feature>
<evidence type="ECO:0000259" key="2">
    <source>
        <dbReference type="Pfam" id="PF04909"/>
    </source>
</evidence>
<comment type="caution">
    <text evidence="3">The sequence shown here is derived from an EMBL/GenBank/DDBJ whole genome shotgun (WGS) entry which is preliminary data.</text>
</comment>
<dbReference type="STRING" id="344882.ABB29_01115"/>
<feature type="region of interest" description="Disordered" evidence="1">
    <location>
        <begin position="41"/>
        <end position="60"/>
    </location>
</feature>
<dbReference type="Pfam" id="PF04909">
    <property type="entry name" value="Amidohydro_2"/>
    <property type="match status" value="1"/>
</dbReference>
<dbReference type="GO" id="GO:0016787">
    <property type="term" value="F:hydrolase activity"/>
    <property type="evidence" value="ECO:0007669"/>
    <property type="project" value="UniProtKB-KW"/>
</dbReference>
<dbReference type="Proteomes" id="UP000052052">
    <property type="component" value="Unassembled WGS sequence"/>
</dbReference>
<dbReference type="Gene3D" id="3.20.20.140">
    <property type="entry name" value="Metal-dependent hydrolases"/>
    <property type="match status" value="1"/>
</dbReference>
<dbReference type="EMBL" id="LDJL01000001">
    <property type="protein sequence ID" value="KRG72084.1"/>
    <property type="molecule type" value="Genomic_DNA"/>
</dbReference>